<dbReference type="STRING" id="717646.M2MT51"/>
<dbReference type="HOGENOM" id="CLU_657245_0_0_1"/>
<protein>
    <submittedName>
        <fullName evidence="1">Uncharacterized protein</fullName>
    </submittedName>
</protein>
<dbReference type="eggNOG" id="ENOG502RH8F">
    <property type="taxonomic scope" value="Eukaryota"/>
</dbReference>
<dbReference type="GeneID" id="19115476"/>
<dbReference type="PANTHER" id="PTHR38790:SF9">
    <property type="entry name" value="F-BOX DOMAIN-CONTAINING PROTEIN"/>
    <property type="match status" value="1"/>
</dbReference>
<dbReference type="RefSeq" id="XP_007678448.1">
    <property type="nucleotide sequence ID" value="XM_007680258.1"/>
</dbReference>
<dbReference type="EMBL" id="KB445558">
    <property type="protein sequence ID" value="EMC94703.1"/>
    <property type="molecule type" value="Genomic_DNA"/>
</dbReference>
<dbReference type="OMA" id="KQWQWYY"/>
<proteinExistence type="predicted"/>
<dbReference type="PANTHER" id="PTHR38790">
    <property type="entry name" value="2EXR DOMAIN-CONTAINING PROTEIN-RELATED"/>
    <property type="match status" value="1"/>
</dbReference>
<gene>
    <name evidence="1" type="ORF">BAUCODRAFT_557168</name>
</gene>
<sequence length="409" mass="46849">MGGPKFRTRPEVDLVAELLRRDINMYRTRSFDDFMNEGINVNVYPAREAQRINDSLGHLLGFTHYNFEVWGDQEKAMQVRLTGAHQALVHCRARWVHVEAYLRYLPHRQRPDAAHAINRPRLQWEWWLANGKLFSFLTLPREIRDQIYIHTFGFTTEPYPTCKSRRLMGRFAGMQIQKPSVAFLRLNKQVSAEAVKVLYLYSTFVAAQTRVLARLLSKRYPQDSIRRLEIALSHQEFLRLFGFAHAGFAIYERQETAEALRQMKLDNLTLTFAAPSLTAVSQNLDGACQRVVVDWILEAAWPSVRGLFVTVAGYVKTAQKAKFETACGTVRAQISRWNRLRRALGLFEGTLPEYDQWLAEAEGDSEGGVSIVDLSKCANGYLSLTAKQEIPPVCRCRVLCTAEKWSADD</sequence>
<reference evidence="1 2" key="1">
    <citation type="journal article" date="2012" name="PLoS Pathog.">
        <title>Diverse lifestyles and strategies of plant pathogenesis encoded in the genomes of eighteen Dothideomycetes fungi.</title>
        <authorList>
            <person name="Ohm R.A."/>
            <person name="Feau N."/>
            <person name="Henrissat B."/>
            <person name="Schoch C.L."/>
            <person name="Horwitz B.A."/>
            <person name="Barry K.W."/>
            <person name="Condon B.J."/>
            <person name="Copeland A.C."/>
            <person name="Dhillon B."/>
            <person name="Glaser F."/>
            <person name="Hesse C.N."/>
            <person name="Kosti I."/>
            <person name="LaButti K."/>
            <person name="Lindquist E.A."/>
            <person name="Lucas S."/>
            <person name="Salamov A.A."/>
            <person name="Bradshaw R.E."/>
            <person name="Ciuffetti L."/>
            <person name="Hamelin R.C."/>
            <person name="Kema G.H.J."/>
            <person name="Lawrence C."/>
            <person name="Scott J.A."/>
            <person name="Spatafora J.W."/>
            <person name="Turgeon B.G."/>
            <person name="de Wit P.J.G.M."/>
            <person name="Zhong S."/>
            <person name="Goodwin S.B."/>
            <person name="Grigoriev I.V."/>
        </authorList>
    </citation>
    <scope>NUCLEOTIDE SEQUENCE [LARGE SCALE GENOMIC DNA]</scope>
    <source>
        <strain evidence="1 2">UAMH 10762</strain>
    </source>
</reference>
<dbReference type="Proteomes" id="UP000011761">
    <property type="component" value="Unassembled WGS sequence"/>
</dbReference>
<dbReference type="AlphaFoldDB" id="M2MT51"/>
<evidence type="ECO:0000313" key="1">
    <source>
        <dbReference type="EMBL" id="EMC94703.1"/>
    </source>
</evidence>
<dbReference type="KEGG" id="bcom:BAUCODRAFT_557168"/>
<organism evidence="1 2">
    <name type="scientific">Baudoinia panamericana (strain UAMH 10762)</name>
    <name type="common">Angels' share fungus</name>
    <name type="synonym">Baudoinia compniacensis (strain UAMH 10762)</name>
    <dbReference type="NCBI Taxonomy" id="717646"/>
    <lineage>
        <taxon>Eukaryota</taxon>
        <taxon>Fungi</taxon>
        <taxon>Dikarya</taxon>
        <taxon>Ascomycota</taxon>
        <taxon>Pezizomycotina</taxon>
        <taxon>Dothideomycetes</taxon>
        <taxon>Dothideomycetidae</taxon>
        <taxon>Mycosphaerellales</taxon>
        <taxon>Teratosphaeriaceae</taxon>
        <taxon>Baudoinia</taxon>
    </lineage>
</organism>
<evidence type="ECO:0000313" key="2">
    <source>
        <dbReference type="Proteomes" id="UP000011761"/>
    </source>
</evidence>
<name>M2MT51_BAUPA</name>
<accession>M2MT51</accession>
<keyword evidence="2" id="KW-1185">Reference proteome</keyword>
<dbReference type="OrthoDB" id="5335493at2759"/>